<keyword evidence="1 2" id="KW-0238">DNA-binding</keyword>
<reference evidence="4 5" key="1">
    <citation type="submission" date="2016-02" db="EMBL/GenBank/DDBJ databases">
        <authorList>
            <person name="Wen L."/>
            <person name="He K."/>
            <person name="Yang H."/>
        </authorList>
    </citation>
    <scope>NUCLEOTIDE SEQUENCE [LARGE SCALE GENOMIC DNA]</scope>
    <source>
        <strain evidence="4">Trichococcus palustris</strain>
    </source>
</reference>
<dbReference type="PANTHER" id="PTHR43479">
    <property type="entry name" value="ACREF/ENVCD OPERON REPRESSOR-RELATED"/>
    <property type="match status" value="1"/>
</dbReference>
<dbReference type="SUPFAM" id="SSF48498">
    <property type="entry name" value="Tetracyclin repressor-like, C-terminal domain"/>
    <property type="match status" value="1"/>
</dbReference>
<evidence type="ECO:0000256" key="2">
    <source>
        <dbReference type="PROSITE-ProRule" id="PRU00335"/>
    </source>
</evidence>
<dbReference type="InterPro" id="IPR009057">
    <property type="entry name" value="Homeodomain-like_sf"/>
</dbReference>
<name>A0A143YUX4_9LACT</name>
<dbReference type="EMBL" id="FJNE01000007">
    <property type="protein sequence ID" value="CZQ98808.1"/>
    <property type="molecule type" value="Genomic_DNA"/>
</dbReference>
<evidence type="ECO:0000313" key="5">
    <source>
        <dbReference type="Proteomes" id="UP000242754"/>
    </source>
</evidence>
<dbReference type="Gene3D" id="1.10.10.60">
    <property type="entry name" value="Homeodomain-like"/>
    <property type="match status" value="1"/>
</dbReference>
<dbReference type="AlphaFoldDB" id="A0A143YUX4"/>
<proteinExistence type="predicted"/>
<sequence>MEKKFTTRQLQAIETKNRIKEKALELFQSNDYEKVSTTDICQSLNIAVGNFYRYYSSKEEILMESYPTFDNYVNTEFVLNNFEKNTEAIKYLIYKQTNVAEVLGAKIYAQMLRVQVKNEGKYVTESTRAFHTCLRKLVQNAIDDKEIMTGYSAGEISSLILRTSRGLLLEWAMGNGQYSVSEYAVHDIDMILNSMKCR</sequence>
<gene>
    <name evidence="4" type="ORF">Tpal_2316</name>
</gene>
<dbReference type="Gene3D" id="1.10.357.10">
    <property type="entry name" value="Tetracycline Repressor, domain 2"/>
    <property type="match status" value="1"/>
</dbReference>
<accession>A0A143YUX4</accession>
<evidence type="ECO:0000256" key="1">
    <source>
        <dbReference type="ARBA" id="ARBA00023125"/>
    </source>
</evidence>
<dbReference type="InterPro" id="IPR001647">
    <property type="entry name" value="HTH_TetR"/>
</dbReference>
<feature type="DNA-binding region" description="H-T-H motif" evidence="2">
    <location>
        <begin position="36"/>
        <end position="55"/>
    </location>
</feature>
<dbReference type="RefSeq" id="WP_177194444.1">
    <property type="nucleotide sequence ID" value="NZ_FJNE01000007.1"/>
</dbReference>
<dbReference type="SUPFAM" id="SSF46689">
    <property type="entry name" value="Homeodomain-like"/>
    <property type="match status" value="1"/>
</dbReference>
<keyword evidence="5" id="KW-1185">Reference proteome</keyword>
<protein>
    <recommendedName>
        <fullName evidence="3">HTH tetR-type domain-containing protein</fullName>
    </recommendedName>
</protein>
<dbReference type="Proteomes" id="UP000242754">
    <property type="component" value="Unassembled WGS sequence"/>
</dbReference>
<dbReference type="STRING" id="140314.SAMN04488076_1103"/>
<evidence type="ECO:0000259" key="3">
    <source>
        <dbReference type="PROSITE" id="PS50977"/>
    </source>
</evidence>
<organism evidence="4 5">
    <name type="scientific">Trichococcus palustris</name>
    <dbReference type="NCBI Taxonomy" id="140314"/>
    <lineage>
        <taxon>Bacteria</taxon>
        <taxon>Bacillati</taxon>
        <taxon>Bacillota</taxon>
        <taxon>Bacilli</taxon>
        <taxon>Lactobacillales</taxon>
        <taxon>Carnobacteriaceae</taxon>
        <taxon>Trichococcus</taxon>
    </lineage>
</organism>
<feature type="domain" description="HTH tetR-type" evidence="3">
    <location>
        <begin position="13"/>
        <end position="73"/>
    </location>
</feature>
<dbReference type="PANTHER" id="PTHR43479:SF11">
    <property type="entry name" value="ACREF_ENVCD OPERON REPRESSOR-RELATED"/>
    <property type="match status" value="1"/>
</dbReference>
<evidence type="ECO:0000313" key="4">
    <source>
        <dbReference type="EMBL" id="CZQ98808.1"/>
    </source>
</evidence>
<dbReference type="GO" id="GO:0003677">
    <property type="term" value="F:DNA binding"/>
    <property type="evidence" value="ECO:0007669"/>
    <property type="project" value="UniProtKB-UniRule"/>
</dbReference>
<dbReference type="InterPro" id="IPR036271">
    <property type="entry name" value="Tet_transcr_reg_TetR-rel_C_sf"/>
</dbReference>
<dbReference type="Pfam" id="PF00440">
    <property type="entry name" value="TetR_N"/>
    <property type="match status" value="1"/>
</dbReference>
<dbReference type="PROSITE" id="PS50977">
    <property type="entry name" value="HTH_TETR_2"/>
    <property type="match status" value="1"/>
</dbReference>
<dbReference type="InterPro" id="IPR050624">
    <property type="entry name" value="HTH-type_Tx_Regulator"/>
</dbReference>